<sequence length="256" mass="28892">MIEFIKNRLSVKIFENRNLMGEAVATAVSERINELLSKQPFVNIIFGAAPSQNEFFQALVKKDVEWSRLNAFHMDEYIGLDADAPQGFGNFLKERLFDKVSFNTVNYIDGNAGDYKKECLRYTALLNKFETDIVCLGIGENTHLAFNDPHVANVDDPYFVKRVDLDLQCRTQQVNDGCFKELNEVPTHALTLTLPALLKAPYAFCTVPGEKKANAVLLTLSEHITDNLPSTLLRIHENAILYLDDQSSALLDNKFL</sequence>
<name>A0ABV8NHT9_9SPHI</name>
<keyword evidence="2" id="KW-0378">Hydrolase</keyword>
<dbReference type="RefSeq" id="WP_378959846.1">
    <property type="nucleotide sequence ID" value="NZ_JBHRXC010000016.1"/>
</dbReference>
<dbReference type="PANTHER" id="PTHR11280">
    <property type="entry name" value="GLUCOSAMINE-6-PHOSPHATE ISOMERASE"/>
    <property type="match status" value="1"/>
</dbReference>
<dbReference type="InterPro" id="IPR037171">
    <property type="entry name" value="NagB/RpiA_transferase-like"/>
</dbReference>
<dbReference type="Pfam" id="PF01182">
    <property type="entry name" value="Glucosamine_iso"/>
    <property type="match status" value="1"/>
</dbReference>
<dbReference type="EC" id="3.1.1.31" evidence="2"/>
<accession>A0ABV8NHT9</accession>
<dbReference type="SUPFAM" id="SSF100950">
    <property type="entry name" value="NagB/RpiA/CoA transferase-like"/>
    <property type="match status" value="1"/>
</dbReference>
<reference evidence="3" key="1">
    <citation type="journal article" date="2019" name="Int. J. Syst. Evol. Microbiol.">
        <title>The Global Catalogue of Microorganisms (GCM) 10K type strain sequencing project: providing services to taxonomists for standard genome sequencing and annotation.</title>
        <authorList>
            <consortium name="The Broad Institute Genomics Platform"/>
            <consortium name="The Broad Institute Genome Sequencing Center for Infectious Disease"/>
            <person name="Wu L."/>
            <person name="Ma J."/>
        </authorList>
    </citation>
    <scope>NUCLEOTIDE SEQUENCE [LARGE SCALE GENOMIC DNA]</scope>
    <source>
        <strain evidence="3">CCM 8689</strain>
    </source>
</reference>
<dbReference type="GO" id="GO:0017057">
    <property type="term" value="F:6-phosphogluconolactonase activity"/>
    <property type="evidence" value="ECO:0007669"/>
    <property type="project" value="UniProtKB-EC"/>
</dbReference>
<dbReference type="InterPro" id="IPR006148">
    <property type="entry name" value="Glc/Gal-6P_isomerase"/>
</dbReference>
<proteinExistence type="predicted"/>
<organism evidence="2 3">
    <name type="scientific">Pedobacter jamesrossensis</name>
    <dbReference type="NCBI Taxonomy" id="1908238"/>
    <lineage>
        <taxon>Bacteria</taxon>
        <taxon>Pseudomonadati</taxon>
        <taxon>Bacteroidota</taxon>
        <taxon>Sphingobacteriia</taxon>
        <taxon>Sphingobacteriales</taxon>
        <taxon>Sphingobacteriaceae</taxon>
        <taxon>Pedobacter</taxon>
    </lineage>
</organism>
<keyword evidence="3" id="KW-1185">Reference proteome</keyword>
<evidence type="ECO:0000259" key="1">
    <source>
        <dbReference type="Pfam" id="PF01182"/>
    </source>
</evidence>
<evidence type="ECO:0000313" key="3">
    <source>
        <dbReference type="Proteomes" id="UP001595792"/>
    </source>
</evidence>
<protein>
    <submittedName>
        <fullName evidence="2">6-phosphogluconolactonase</fullName>
        <ecNumber evidence="2">3.1.1.31</ecNumber>
    </submittedName>
</protein>
<dbReference type="Gene3D" id="3.40.50.1360">
    <property type="match status" value="1"/>
</dbReference>
<dbReference type="InterPro" id="IPR004547">
    <property type="entry name" value="Glucosamine6P_isomerase"/>
</dbReference>
<feature type="domain" description="Glucosamine/galactosamine-6-phosphate isomerase" evidence="1">
    <location>
        <begin position="18"/>
        <end position="237"/>
    </location>
</feature>
<dbReference type="PANTHER" id="PTHR11280:SF6">
    <property type="entry name" value="GLUCOSAMINE-6-PHOSPHATE ISOMERASE NAGB"/>
    <property type="match status" value="1"/>
</dbReference>
<dbReference type="EMBL" id="JBHSBY010000034">
    <property type="protein sequence ID" value="MFC4196515.1"/>
    <property type="molecule type" value="Genomic_DNA"/>
</dbReference>
<gene>
    <name evidence="2" type="ORF">ACFOUY_07375</name>
</gene>
<dbReference type="Proteomes" id="UP001595792">
    <property type="component" value="Unassembled WGS sequence"/>
</dbReference>
<evidence type="ECO:0000313" key="2">
    <source>
        <dbReference type="EMBL" id="MFC4196515.1"/>
    </source>
</evidence>
<comment type="caution">
    <text evidence="2">The sequence shown here is derived from an EMBL/GenBank/DDBJ whole genome shotgun (WGS) entry which is preliminary data.</text>
</comment>